<sequence>MTSLATLKKRLLEKPSIRAEYDRLDPVYALVGAMVDARHNAGLTQQQLAVRMGMTQFVIARLENAHHMPSLDMVIHYAAAVGRRIQFDLVPAE</sequence>
<keyword evidence="3" id="KW-1185">Reference proteome</keyword>
<dbReference type="SUPFAM" id="SSF47413">
    <property type="entry name" value="lambda repressor-like DNA-binding domains"/>
    <property type="match status" value="1"/>
</dbReference>
<dbReference type="Pfam" id="PF01381">
    <property type="entry name" value="HTH_3"/>
    <property type="match status" value="1"/>
</dbReference>
<reference evidence="3" key="1">
    <citation type="journal article" date="2019" name="Int. J. Syst. Evol. Microbiol.">
        <title>The Global Catalogue of Microorganisms (GCM) 10K type strain sequencing project: providing services to taxonomists for standard genome sequencing and annotation.</title>
        <authorList>
            <consortium name="The Broad Institute Genomics Platform"/>
            <consortium name="The Broad Institute Genome Sequencing Center for Infectious Disease"/>
            <person name="Wu L."/>
            <person name="Ma J."/>
        </authorList>
    </citation>
    <scope>NUCLEOTIDE SEQUENCE [LARGE SCALE GENOMIC DNA]</scope>
    <source>
        <strain evidence="3">NBRC 101365</strain>
    </source>
</reference>
<dbReference type="SMART" id="SM00530">
    <property type="entry name" value="HTH_XRE"/>
    <property type="match status" value="1"/>
</dbReference>
<dbReference type="Gene3D" id="1.10.260.40">
    <property type="entry name" value="lambda repressor-like DNA-binding domains"/>
    <property type="match status" value="1"/>
</dbReference>
<accession>A0ABQ6CC57</accession>
<dbReference type="RefSeq" id="WP_284310348.1">
    <property type="nucleotide sequence ID" value="NZ_BSPC01000005.1"/>
</dbReference>
<name>A0ABQ6CC57_9HYPH</name>
<evidence type="ECO:0000313" key="3">
    <source>
        <dbReference type="Proteomes" id="UP001156882"/>
    </source>
</evidence>
<evidence type="ECO:0000259" key="1">
    <source>
        <dbReference type="PROSITE" id="PS50943"/>
    </source>
</evidence>
<dbReference type="Proteomes" id="UP001156882">
    <property type="component" value="Unassembled WGS sequence"/>
</dbReference>
<comment type="caution">
    <text evidence="2">The sequence shown here is derived from an EMBL/GenBank/DDBJ whole genome shotgun (WGS) entry which is preliminary data.</text>
</comment>
<dbReference type="PROSITE" id="PS50943">
    <property type="entry name" value="HTH_CROC1"/>
    <property type="match status" value="1"/>
</dbReference>
<dbReference type="InterPro" id="IPR010982">
    <property type="entry name" value="Lambda_DNA-bd_dom_sf"/>
</dbReference>
<dbReference type="CDD" id="cd00093">
    <property type="entry name" value="HTH_XRE"/>
    <property type="match status" value="1"/>
</dbReference>
<feature type="domain" description="HTH cro/C1-type" evidence="1">
    <location>
        <begin position="34"/>
        <end position="89"/>
    </location>
</feature>
<gene>
    <name evidence="2" type="ORF">GCM10007874_05500</name>
</gene>
<evidence type="ECO:0000313" key="2">
    <source>
        <dbReference type="EMBL" id="GLS17535.1"/>
    </source>
</evidence>
<organism evidence="2 3">
    <name type="scientific">Labrys miyagiensis</name>
    <dbReference type="NCBI Taxonomy" id="346912"/>
    <lineage>
        <taxon>Bacteria</taxon>
        <taxon>Pseudomonadati</taxon>
        <taxon>Pseudomonadota</taxon>
        <taxon>Alphaproteobacteria</taxon>
        <taxon>Hyphomicrobiales</taxon>
        <taxon>Xanthobacteraceae</taxon>
        <taxon>Labrys</taxon>
    </lineage>
</organism>
<dbReference type="EMBL" id="BSPC01000005">
    <property type="protein sequence ID" value="GLS17535.1"/>
    <property type="molecule type" value="Genomic_DNA"/>
</dbReference>
<protein>
    <recommendedName>
        <fullName evidence="1">HTH cro/C1-type domain-containing protein</fullName>
    </recommendedName>
</protein>
<dbReference type="InterPro" id="IPR001387">
    <property type="entry name" value="Cro/C1-type_HTH"/>
</dbReference>
<proteinExistence type="predicted"/>